<feature type="region of interest" description="Disordered" evidence="11">
    <location>
        <begin position="385"/>
        <end position="410"/>
    </location>
</feature>
<dbReference type="InterPro" id="IPR015294">
    <property type="entry name" value="Pen-bd_prot4_C_dom"/>
</dbReference>
<dbReference type="Gene3D" id="3.40.710.10">
    <property type="entry name" value="DD-peptidase/beta-lactamase superfamily"/>
    <property type="match status" value="1"/>
</dbReference>
<feature type="signal peptide" evidence="13">
    <location>
        <begin position="1"/>
        <end position="31"/>
    </location>
</feature>
<dbReference type="GO" id="GO:0009252">
    <property type="term" value="P:peptidoglycan biosynthetic process"/>
    <property type="evidence" value="ECO:0007669"/>
    <property type="project" value="UniProtKB-KW"/>
</dbReference>
<dbReference type="RefSeq" id="WP_069700267.1">
    <property type="nucleotide sequence ID" value="NZ_JAGGMA010000001.1"/>
</dbReference>
<feature type="domain" description="Peptidase S11 D-alanyl-D-alanine carboxypeptidase A N-terminal" evidence="14">
    <location>
        <begin position="52"/>
        <end position="298"/>
    </location>
</feature>
<dbReference type="GO" id="GO:0006508">
    <property type="term" value="P:proteolysis"/>
    <property type="evidence" value="ECO:0007669"/>
    <property type="project" value="InterPro"/>
</dbReference>
<feature type="active site" description="Proton acceptor" evidence="8">
    <location>
        <position position="81"/>
    </location>
</feature>
<evidence type="ECO:0000256" key="7">
    <source>
        <dbReference type="ARBA" id="ARBA00023316"/>
    </source>
</evidence>
<dbReference type="PRINTS" id="PR00725">
    <property type="entry name" value="DADACBPTASE1"/>
</dbReference>
<dbReference type="Gene3D" id="2.30.140.20">
    <property type="entry name" value="Penicillin-binding protein 4, C-terminal domain"/>
    <property type="match status" value="1"/>
</dbReference>
<keyword evidence="12" id="KW-0472">Membrane</keyword>
<dbReference type="STRING" id="762845.BCR26_07020"/>
<dbReference type="SUPFAM" id="SSF69189">
    <property type="entry name" value="Penicillin-binding protein associated domain"/>
    <property type="match status" value="1"/>
</dbReference>
<evidence type="ECO:0000256" key="12">
    <source>
        <dbReference type="SAM" id="Phobius"/>
    </source>
</evidence>
<keyword evidence="12" id="KW-1133">Transmembrane helix</keyword>
<dbReference type="InterPro" id="IPR018044">
    <property type="entry name" value="Peptidase_S11"/>
</dbReference>
<feature type="active site" evidence="8">
    <location>
        <position position="142"/>
    </location>
</feature>
<evidence type="ECO:0000256" key="3">
    <source>
        <dbReference type="ARBA" id="ARBA00022729"/>
    </source>
</evidence>
<dbReference type="SUPFAM" id="SSF56601">
    <property type="entry name" value="beta-lactamase/transpeptidase-like"/>
    <property type="match status" value="1"/>
</dbReference>
<comment type="similarity">
    <text evidence="2 10">Belongs to the peptidase S11 family.</text>
</comment>
<dbReference type="GO" id="GO:0071555">
    <property type="term" value="P:cell wall organization"/>
    <property type="evidence" value="ECO:0007669"/>
    <property type="project" value="UniProtKB-KW"/>
</dbReference>
<evidence type="ECO:0000256" key="10">
    <source>
        <dbReference type="RuleBase" id="RU004016"/>
    </source>
</evidence>
<dbReference type="InterPro" id="IPR015956">
    <property type="entry name" value="Peniciliin-bd_prot_C_sf"/>
</dbReference>
<evidence type="ECO:0000259" key="14">
    <source>
        <dbReference type="Pfam" id="PF00768"/>
    </source>
</evidence>
<feature type="compositionally biased region" description="Basic and acidic residues" evidence="11">
    <location>
        <begin position="400"/>
        <end position="409"/>
    </location>
</feature>
<evidence type="ECO:0000313" key="16">
    <source>
        <dbReference type="EMBL" id="OEH80749.1"/>
    </source>
</evidence>
<dbReference type="Pfam" id="PF09211">
    <property type="entry name" value="DUF1958"/>
    <property type="match status" value="1"/>
</dbReference>
<proteinExistence type="inferred from homology"/>
<comment type="function">
    <text evidence="1">Removes C-terminal D-alanyl residues from sugar-peptide cell wall precursors.</text>
</comment>
<dbReference type="PANTHER" id="PTHR21581">
    <property type="entry name" value="D-ALANYL-D-ALANINE CARBOXYPEPTIDASE"/>
    <property type="match status" value="1"/>
</dbReference>
<feature type="domain" description="Penicillin-binding protein 4 C-terminal" evidence="15">
    <location>
        <begin position="327"/>
        <end position="388"/>
    </location>
</feature>
<evidence type="ECO:0000256" key="4">
    <source>
        <dbReference type="ARBA" id="ARBA00022801"/>
    </source>
</evidence>
<dbReference type="GO" id="GO:0009002">
    <property type="term" value="F:serine-type D-Ala-D-Ala carboxypeptidase activity"/>
    <property type="evidence" value="ECO:0007669"/>
    <property type="project" value="InterPro"/>
</dbReference>
<evidence type="ECO:0000256" key="11">
    <source>
        <dbReference type="SAM" id="MobiDB-lite"/>
    </source>
</evidence>
<evidence type="ECO:0000259" key="15">
    <source>
        <dbReference type="Pfam" id="PF09211"/>
    </source>
</evidence>
<dbReference type="AlphaFoldDB" id="A0A1E5KSZ0"/>
<dbReference type="GO" id="GO:0008360">
    <property type="term" value="P:regulation of cell shape"/>
    <property type="evidence" value="ECO:0007669"/>
    <property type="project" value="UniProtKB-KW"/>
</dbReference>
<evidence type="ECO:0000256" key="1">
    <source>
        <dbReference type="ARBA" id="ARBA00003217"/>
    </source>
</evidence>
<keyword evidence="17" id="KW-1185">Reference proteome</keyword>
<accession>A0A1E5KSZ0</accession>
<evidence type="ECO:0000256" key="9">
    <source>
        <dbReference type="PIRSR" id="PIRSR618044-2"/>
    </source>
</evidence>
<keyword evidence="16" id="KW-0645">Protease</keyword>
<dbReference type="InterPro" id="IPR012338">
    <property type="entry name" value="Beta-lactam/transpept-like"/>
</dbReference>
<name>A0A1E5KSZ0_9ENTE</name>
<sequence length="489" mass="53858">MKQKMFFVKISTILLLSSALFGLFVPKTAHAEDIVDITRAAGYTVNGIYRPKASIIIDATNGNVLWEDNPDLPWSPASTSKMMTVYLAFEAMEQGKFNLDTTITATETHAKISRIHALSNNKIVAGVDYPIRELLSMIIVPSSNVATVMLANLISNNDEAAFVQMMNDKCAELGMSNSMFYNCSGAQISSFQGYYAPIGIDPNADNQSSARDLSIMTYNMLKKYPEILEYTKSPVVTVMSGTPYAETFETYNHSLEGAMYSFQGMDGLKTGSSPTANFNYIGTAKRGDTSLIEVILGAGNWADQAGEHERHPFGNAILERAFSTYEYKKLLSKGSNQIDGKEISLAQDFYGVVPKNSTPKFTLENNQLLLNNGLAQVSEKIPAQSVEYTEKQPSQGSNNNKKETTKKENTTMTDSELPIIEYVVSAMVAILGGIFMVLTPMTRRPAHGRRARHSTGMRPLFLLGLILLASGITLGVLSWQMGTWFPFQF</sequence>
<keyword evidence="5" id="KW-0133">Cell shape</keyword>
<dbReference type="InterPro" id="IPR001967">
    <property type="entry name" value="Peptidase_S11_N"/>
</dbReference>
<evidence type="ECO:0000256" key="6">
    <source>
        <dbReference type="ARBA" id="ARBA00022984"/>
    </source>
</evidence>
<dbReference type="Pfam" id="PF00768">
    <property type="entry name" value="Peptidase_S11"/>
    <property type="match status" value="1"/>
</dbReference>
<keyword evidence="4" id="KW-0378">Hydrolase</keyword>
<evidence type="ECO:0000256" key="2">
    <source>
        <dbReference type="ARBA" id="ARBA00007164"/>
    </source>
</evidence>
<protein>
    <submittedName>
        <fullName evidence="16">D-alanyl-D-alanine carboxypeptidase</fullName>
    </submittedName>
</protein>
<dbReference type="InterPro" id="IPR037091">
    <property type="entry name" value="Pen-bd_prot4_C_dom_sf"/>
</dbReference>
<evidence type="ECO:0000256" key="13">
    <source>
        <dbReference type="SAM" id="SignalP"/>
    </source>
</evidence>
<reference evidence="16 17" key="1">
    <citation type="submission" date="2016-09" db="EMBL/GenBank/DDBJ databases">
        <authorList>
            <person name="Capua I."/>
            <person name="De Benedictis P."/>
            <person name="Joannis T."/>
            <person name="Lombin L.H."/>
            <person name="Cattoli G."/>
        </authorList>
    </citation>
    <scope>NUCLEOTIDE SEQUENCE [LARGE SCALE GENOMIC DNA]</scope>
    <source>
        <strain evidence="16 17">LMG 25899</strain>
    </source>
</reference>
<comment type="caution">
    <text evidence="16">The sequence shown here is derived from an EMBL/GenBank/DDBJ whole genome shotgun (WGS) entry which is preliminary data.</text>
</comment>
<keyword evidence="16" id="KW-0121">Carboxypeptidase</keyword>
<organism evidence="16 17">
    <name type="scientific">Enterococcus rivorum</name>
    <dbReference type="NCBI Taxonomy" id="762845"/>
    <lineage>
        <taxon>Bacteria</taxon>
        <taxon>Bacillati</taxon>
        <taxon>Bacillota</taxon>
        <taxon>Bacilli</taxon>
        <taxon>Lactobacillales</taxon>
        <taxon>Enterococcaceae</taxon>
        <taxon>Enterococcus</taxon>
    </lineage>
</organism>
<dbReference type="Proteomes" id="UP000095256">
    <property type="component" value="Unassembled WGS sequence"/>
</dbReference>
<keyword evidence="6" id="KW-0573">Peptidoglycan synthesis</keyword>
<evidence type="ECO:0000313" key="17">
    <source>
        <dbReference type="Proteomes" id="UP000095256"/>
    </source>
</evidence>
<keyword evidence="7" id="KW-0961">Cell wall biogenesis/degradation</keyword>
<dbReference type="EMBL" id="MIEK01000081">
    <property type="protein sequence ID" value="OEH80749.1"/>
    <property type="molecule type" value="Genomic_DNA"/>
</dbReference>
<dbReference type="OrthoDB" id="9791132at2"/>
<evidence type="ECO:0000256" key="5">
    <source>
        <dbReference type="ARBA" id="ARBA00022960"/>
    </source>
</evidence>
<feature type="active site" description="Acyl-ester intermediate" evidence="8">
    <location>
        <position position="78"/>
    </location>
</feature>
<keyword evidence="3 13" id="KW-0732">Signal</keyword>
<feature type="transmembrane region" description="Helical" evidence="12">
    <location>
        <begin position="460"/>
        <end position="479"/>
    </location>
</feature>
<feature type="chain" id="PRO_5009180442" evidence="13">
    <location>
        <begin position="32"/>
        <end position="489"/>
    </location>
</feature>
<feature type="transmembrane region" description="Helical" evidence="12">
    <location>
        <begin position="419"/>
        <end position="439"/>
    </location>
</feature>
<feature type="binding site" evidence="9">
    <location>
        <position position="269"/>
    </location>
    <ligand>
        <name>substrate</name>
    </ligand>
</feature>
<gene>
    <name evidence="16" type="ORF">BCR26_07020</name>
</gene>
<evidence type="ECO:0000256" key="8">
    <source>
        <dbReference type="PIRSR" id="PIRSR618044-1"/>
    </source>
</evidence>
<keyword evidence="12" id="KW-0812">Transmembrane</keyword>
<dbReference type="PANTHER" id="PTHR21581:SF11">
    <property type="entry name" value="D-ALANYL-D-ALANINE CARBOXYPEPTIDASE DACA"/>
    <property type="match status" value="1"/>
</dbReference>